<dbReference type="PRINTS" id="PR01241">
    <property type="entry name" value="GPROTEINAFNG"/>
</dbReference>
<keyword evidence="12" id="KW-1185">Reference proteome</keyword>
<keyword evidence="5 9" id="KW-0342">GTP-binding</keyword>
<protein>
    <submittedName>
        <fullName evidence="11">Heterotrimeric G protein alpha subunit</fullName>
    </submittedName>
</protein>
<dbReference type="GO" id="GO:0000122">
    <property type="term" value="P:negative regulation of transcription by RNA polymerase II"/>
    <property type="evidence" value="ECO:0007669"/>
    <property type="project" value="EnsemblFungi"/>
</dbReference>
<evidence type="ECO:0000313" key="12">
    <source>
        <dbReference type="Proteomes" id="UP000242146"/>
    </source>
</evidence>
<dbReference type="OrthoDB" id="5817230at2759"/>
<dbReference type="GO" id="GO:0032502">
    <property type="term" value="P:developmental process"/>
    <property type="evidence" value="ECO:0007669"/>
    <property type="project" value="UniProtKB-ARBA"/>
</dbReference>
<dbReference type="GO" id="GO:0010856">
    <property type="term" value="F:adenylate cyclase activator activity"/>
    <property type="evidence" value="ECO:0007669"/>
    <property type="project" value="EnsemblFungi"/>
</dbReference>
<feature type="binding site" evidence="9">
    <location>
        <position position="325"/>
    </location>
    <ligand>
        <name>GTP</name>
        <dbReference type="ChEBI" id="CHEBI:37565"/>
    </ligand>
</feature>
<evidence type="ECO:0000256" key="6">
    <source>
        <dbReference type="ARBA" id="ARBA00023139"/>
    </source>
</evidence>
<evidence type="ECO:0000256" key="3">
    <source>
        <dbReference type="ARBA" id="ARBA00022741"/>
    </source>
</evidence>
<feature type="binding site" evidence="9">
    <location>
        <begin position="151"/>
        <end position="152"/>
    </location>
    <ligand>
        <name>GTP</name>
        <dbReference type="ChEBI" id="CHEBI:37565"/>
    </ligand>
</feature>
<dbReference type="GO" id="GO:0007124">
    <property type="term" value="P:pseudohyphal growth"/>
    <property type="evidence" value="ECO:0007669"/>
    <property type="project" value="EnsemblFungi"/>
</dbReference>
<dbReference type="InterPro" id="IPR002975">
    <property type="entry name" value="Fungi_Gprotein_alpha"/>
</dbReference>
<feature type="binding site" evidence="9">
    <location>
        <begin position="201"/>
        <end position="205"/>
    </location>
    <ligand>
        <name>GTP</name>
        <dbReference type="ChEBI" id="CHEBI:37565"/>
    </ligand>
</feature>
<dbReference type="GO" id="GO:0003924">
    <property type="term" value="F:GTPase activity"/>
    <property type="evidence" value="ECO:0007669"/>
    <property type="project" value="EnsemblFungi"/>
</dbReference>
<keyword evidence="1" id="KW-0519">Myristate</keyword>
<dbReference type="GO" id="GO:0005834">
    <property type="term" value="C:heterotrimeric G-protein complex"/>
    <property type="evidence" value="ECO:0007669"/>
    <property type="project" value="EnsemblFungi"/>
</dbReference>
<dbReference type="FunFam" id="1.10.400.10:FF:000007">
    <property type="entry name" value="Guanine nucleotide-binding protein subunit alpha"/>
    <property type="match status" value="1"/>
</dbReference>
<evidence type="ECO:0000256" key="9">
    <source>
        <dbReference type="PIRSR" id="PIRSR601019-1"/>
    </source>
</evidence>
<name>A0A1X2G9B3_9FUNG</name>
<keyword evidence="2 10" id="KW-0479">Metal-binding</keyword>
<dbReference type="GO" id="GO:0046872">
    <property type="term" value="F:metal ion binding"/>
    <property type="evidence" value="ECO:0007669"/>
    <property type="project" value="UniProtKB-KW"/>
</dbReference>
<dbReference type="GO" id="GO:0001403">
    <property type="term" value="P:invasive growth in response to glucose limitation"/>
    <property type="evidence" value="ECO:0007669"/>
    <property type="project" value="EnsemblFungi"/>
</dbReference>
<sequence>MGICISAEAKAEKDRSLDIDKMIEKDEKQMKSEYKLLLLGSGESGKSTVVKQIKIIHQHGYTKPELYSWRPTIYQNVLESALALVRAMKKFSCPFAADITITHVDFILDYCAQDPIELLDQALVQAIQGVWQDTATAAWLERQGSQFYLMDSASYFFDHIQRIGDTHYIPVEQDVVRARSKTTGISETHFTLKDARIHLFDVGGQRSERKKWIHCFEAVTCIIFCVSLSEYDQVLLEEGRQNRMLESLVLFESVVNSRWFLRSSVVLFLNKIDIFKKKLPVVPLENYFPDYGGGADVNKAVKYIIWRFGQTNRARLAIYPHITEATNTQNIRTVFEAVKQTVLRNSLIDCGLL</sequence>
<evidence type="ECO:0000313" key="11">
    <source>
        <dbReference type="EMBL" id="ORX48301.1"/>
    </source>
</evidence>
<keyword evidence="3 9" id="KW-0547">Nucleotide-binding</keyword>
<dbReference type="InterPro" id="IPR027417">
    <property type="entry name" value="P-loop_NTPase"/>
</dbReference>
<feature type="binding site" evidence="10">
    <location>
        <position position="182"/>
    </location>
    <ligand>
        <name>Mg(2+)</name>
        <dbReference type="ChEBI" id="CHEBI:18420"/>
    </ligand>
</feature>
<dbReference type="SUPFAM" id="SSF52540">
    <property type="entry name" value="P-loop containing nucleoside triphosphate hydrolases"/>
    <property type="match status" value="1"/>
</dbReference>
<dbReference type="GO" id="GO:0031683">
    <property type="term" value="F:G-protein beta/gamma-subunit complex binding"/>
    <property type="evidence" value="ECO:0007669"/>
    <property type="project" value="InterPro"/>
</dbReference>
<dbReference type="PANTHER" id="PTHR10218:SF369">
    <property type="entry name" value="GUANINE NUCLEOTIDE-BINDING PROTEIN ALPHA-2 SUBUNIT"/>
    <property type="match status" value="1"/>
</dbReference>
<dbReference type="Pfam" id="PF00503">
    <property type="entry name" value="G-alpha"/>
    <property type="match status" value="1"/>
</dbReference>
<dbReference type="EMBL" id="MCGT01000030">
    <property type="protein sequence ID" value="ORX48301.1"/>
    <property type="molecule type" value="Genomic_DNA"/>
</dbReference>
<accession>A0A1X2G9B3</accession>
<dbReference type="InterPro" id="IPR001019">
    <property type="entry name" value="Gprotein_alpha_su"/>
</dbReference>
<gene>
    <name evidence="11" type="ORF">DM01DRAFT_1368226</name>
</gene>
<dbReference type="PROSITE" id="PS51882">
    <property type="entry name" value="G_ALPHA"/>
    <property type="match status" value="1"/>
</dbReference>
<dbReference type="FunFam" id="3.40.50.300:FF:000181">
    <property type="entry name" value="Guanine nucleotide-binding protein subunit alpha"/>
    <property type="match status" value="1"/>
</dbReference>
<organism evidence="11 12">
    <name type="scientific">Hesseltinella vesiculosa</name>
    <dbReference type="NCBI Taxonomy" id="101127"/>
    <lineage>
        <taxon>Eukaryota</taxon>
        <taxon>Fungi</taxon>
        <taxon>Fungi incertae sedis</taxon>
        <taxon>Mucoromycota</taxon>
        <taxon>Mucoromycotina</taxon>
        <taxon>Mucoromycetes</taxon>
        <taxon>Mucorales</taxon>
        <taxon>Cunninghamellaceae</taxon>
        <taxon>Hesseltinella</taxon>
    </lineage>
</organism>
<dbReference type="GO" id="GO:0010515">
    <property type="term" value="P:negative regulation of induction of conjugation with cellular fusion"/>
    <property type="evidence" value="ECO:0007669"/>
    <property type="project" value="EnsemblFungi"/>
</dbReference>
<feature type="binding site" evidence="9">
    <location>
        <begin position="43"/>
        <end position="48"/>
    </location>
    <ligand>
        <name>GTP</name>
        <dbReference type="ChEBI" id="CHEBI:37565"/>
    </ligand>
</feature>
<dbReference type="Proteomes" id="UP000242146">
    <property type="component" value="Unassembled WGS sequence"/>
</dbReference>
<evidence type="ECO:0000256" key="2">
    <source>
        <dbReference type="ARBA" id="ARBA00022723"/>
    </source>
</evidence>
<keyword evidence="8" id="KW-0449">Lipoprotein</keyword>
<evidence type="ECO:0000256" key="5">
    <source>
        <dbReference type="ARBA" id="ARBA00023134"/>
    </source>
</evidence>
<feature type="binding site" evidence="9">
    <location>
        <begin position="270"/>
        <end position="273"/>
    </location>
    <ligand>
        <name>GTP</name>
        <dbReference type="ChEBI" id="CHEBI:37565"/>
    </ligand>
</feature>
<proteinExistence type="predicted"/>
<dbReference type="GO" id="GO:0001664">
    <property type="term" value="F:G protein-coupled receptor binding"/>
    <property type="evidence" value="ECO:0007669"/>
    <property type="project" value="InterPro"/>
</dbReference>
<dbReference type="SMART" id="SM00275">
    <property type="entry name" value="G_alpha"/>
    <property type="match status" value="1"/>
</dbReference>
<evidence type="ECO:0000256" key="4">
    <source>
        <dbReference type="ARBA" id="ARBA00022842"/>
    </source>
</evidence>
<comment type="caution">
    <text evidence="11">The sequence shown here is derived from an EMBL/GenBank/DDBJ whole genome shotgun (WGS) entry which is preliminary data.</text>
</comment>
<dbReference type="CDD" id="cd00066">
    <property type="entry name" value="G-alpha"/>
    <property type="match status" value="1"/>
</dbReference>
<dbReference type="InterPro" id="IPR011025">
    <property type="entry name" value="GproteinA_insert"/>
</dbReference>
<dbReference type="Gene3D" id="1.10.400.10">
    <property type="entry name" value="GI Alpha 1, domain 2-like"/>
    <property type="match status" value="1"/>
</dbReference>
<dbReference type="SUPFAM" id="SSF47895">
    <property type="entry name" value="Transducin (alpha subunit), insertion domain"/>
    <property type="match status" value="1"/>
</dbReference>
<dbReference type="PRINTS" id="PR00318">
    <property type="entry name" value="GPROTEINA"/>
</dbReference>
<feature type="binding site" evidence="10">
    <location>
        <position position="47"/>
    </location>
    <ligand>
        <name>Mg(2+)</name>
        <dbReference type="ChEBI" id="CHEBI:18420"/>
    </ligand>
</feature>
<keyword evidence="6" id="KW-0564">Palmitate</keyword>
<evidence type="ECO:0000256" key="8">
    <source>
        <dbReference type="ARBA" id="ARBA00023288"/>
    </source>
</evidence>
<dbReference type="Gene3D" id="3.40.50.300">
    <property type="entry name" value="P-loop containing nucleotide triphosphate hydrolases"/>
    <property type="match status" value="1"/>
</dbReference>
<evidence type="ECO:0000256" key="7">
    <source>
        <dbReference type="ARBA" id="ARBA00023224"/>
    </source>
</evidence>
<evidence type="ECO:0000256" key="1">
    <source>
        <dbReference type="ARBA" id="ARBA00022707"/>
    </source>
</evidence>
<keyword evidence="7" id="KW-0807">Transducer</keyword>
<dbReference type="PANTHER" id="PTHR10218">
    <property type="entry name" value="GTP-BINDING PROTEIN ALPHA SUBUNIT"/>
    <property type="match status" value="1"/>
</dbReference>
<reference evidence="11 12" key="1">
    <citation type="submission" date="2016-07" db="EMBL/GenBank/DDBJ databases">
        <title>Pervasive Adenine N6-methylation of Active Genes in Fungi.</title>
        <authorList>
            <consortium name="DOE Joint Genome Institute"/>
            <person name="Mondo S.J."/>
            <person name="Dannebaum R.O."/>
            <person name="Kuo R.C."/>
            <person name="Labutti K."/>
            <person name="Haridas S."/>
            <person name="Kuo A."/>
            <person name="Salamov A."/>
            <person name="Ahrendt S.R."/>
            <person name="Lipzen A."/>
            <person name="Sullivan W."/>
            <person name="Andreopoulos W.B."/>
            <person name="Clum A."/>
            <person name="Lindquist E."/>
            <person name="Daum C."/>
            <person name="Ramamoorthy G.K."/>
            <person name="Gryganskyi A."/>
            <person name="Culley D."/>
            <person name="Magnuson J.K."/>
            <person name="James T.Y."/>
            <person name="O'Malley M.A."/>
            <person name="Stajich J.E."/>
            <person name="Spatafora J.W."/>
            <person name="Visel A."/>
            <person name="Grigoriev I.V."/>
        </authorList>
    </citation>
    <scope>NUCLEOTIDE SEQUENCE [LARGE SCALE GENOMIC DNA]</scope>
    <source>
        <strain evidence="11 12">NRRL 3301</strain>
    </source>
</reference>
<keyword evidence="4 10" id="KW-0460">Magnesium</keyword>
<dbReference type="AlphaFoldDB" id="A0A1X2G9B3"/>
<dbReference type="STRING" id="101127.A0A1X2G9B3"/>
<dbReference type="GO" id="GO:0005737">
    <property type="term" value="C:cytoplasm"/>
    <property type="evidence" value="ECO:0007669"/>
    <property type="project" value="EnsemblFungi"/>
</dbReference>
<dbReference type="GO" id="GO:0005525">
    <property type="term" value="F:GTP binding"/>
    <property type="evidence" value="ECO:0007669"/>
    <property type="project" value="UniProtKB-KW"/>
</dbReference>
<dbReference type="GO" id="GO:0010619">
    <property type="term" value="P:adenylate cyclase-activating glucose-activated G protein-coupled receptor signaling pathway"/>
    <property type="evidence" value="ECO:0007669"/>
    <property type="project" value="EnsemblFungi"/>
</dbReference>
<evidence type="ECO:0000256" key="10">
    <source>
        <dbReference type="PIRSR" id="PIRSR601019-2"/>
    </source>
</evidence>